<keyword evidence="4 7" id="KW-1133">Transmembrane helix</keyword>
<dbReference type="PANTHER" id="PTHR12064">
    <property type="entry name" value="METAL TRANSPORTER CNNM"/>
    <property type="match status" value="1"/>
</dbReference>
<dbReference type="eggNOG" id="KOG2118">
    <property type="taxonomic scope" value="Eukaryota"/>
</dbReference>
<evidence type="ECO:0000256" key="8">
    <source>
        <dbReference type="SAM" id="MobiDB-lite"/>
    </source>
</evidence>
<feature type="region of interest" description="Disordered" evidence="8">
    <location>
        <begin position="445"/>
        <end position="478"/>
    </location>
</feature>
<dbReference type="Proteomes" id="UP000000267">
    <property type="component" value="Unassembled WGS sequence"/>
</dbReference>
<feature type="transmembrane region" description="Helical" evidence="9">
    <location>
        <begin position="167"/>
        <end position="186"/>
    </location>
</feature>
<dbReference type="STRING" id="436907.A7TI53"/>
<keyword evidence="2 7" id="KW-0812">Transmembrane</keyword>
<feature type="transmembrane region" description="Helical" evidence="9">
    <location>
        <begin position="136"/>
        <end position="155"/>
    </location>
</feature>
<dbReference type="GO" id="GO:0007005">
    <property type="term" value="P:mitochondrion organization"/>
    <property type="evidence" value="ECO:0007669"/>
    <property type="project" value="EnsemblFungi"/>
</dbReference>
<feature type="transmembrane region" description="Helical" evidence="9">
    <location>
        <begin position="46"/>
        <end position="69"/>
    </location>
</feature>
<dbReference type="InterPro" id="IPR002550">
    <property type="entry name" value="CNNM"/>
</dbReference>
<dbReference type="Pfam" id="PF01595">
    <property type="entry name" value="CNNM"/>
    <property type="match status" value="1"/>
</dbReference>
<dbReference type="InterPro" id="IPR000644">
    <property type="entry name" value="CBS_dom"/>
</dbReference>
<dbReference type="FunCoup" id="A7TI53">
    <property type="interactions" value="104"/>
</dbReference>
<evidence type="ECO:0000256" key="10">
    <source>
        <dbReference type="SAM" id="SignalP"/>
    </source>
</evidence>
<gene>
    <name evidence="13" type="ORF">Kpol_1045p47</name>
</gene>
<evidence type="ECO:0000256" key="9">
    <source>
        <dbReference type="SAM" id="Phobius"/>
    </source>
</evidence>
<sequence>MHRLVYTLLPLLVHTNPILSQALPLQLIANNKDDAGDLIEESSKLYYLITSISLVLLGGVFAGLTLGLMGQDEIYLKVISSSGSPQEQVLAKTVLNLLSRGKHQILVTLLLSNVITNETLPIVLDRLIGEGGGWKAILFSTILIVIFGEIIPQSICVKYGLQIGSWLSPFVTVLMYILWPIAWPIAKLLDHVLGENHGTMYKKSGLKTLVNLHQTNGIERLTQDEVTIITAVLDLKDKFVMEIMTPINKVFTLSSDTVLDQSNVDNIYKSGYSRIPIHLPNDPTNFVGMLLVKILISYDPEDSWKVSQFPLATLPETLPTTSSLNILNYFQQGKSHMCIVSESPGEPLGALGIVTLEDVIEELIGEEIIDESDVIADEDHTCDVHTPLLKRNLPIASENNTTTTTHRSSLTAPSSLSKIPSNLASNPLDVENSFVKIKRNYPIKSSTNSSSNHNLSNYNSHSSLTTNGSNKNMDIDRPSIPMAMKKNKQNENTVENNNGIVESVITIKGVPKTIIQSTDFKFSKQNSSTDSNIDHSQSDESNYRERR</sequence>
<dbReference type="InterPro" id="IPR045095">
    <property type="entry name" value="ACDP"/>
</dbReference>
<evidence type="ECO:0000256" key="5">
    <source>
        <dbReference type="ARBA" id="ARBA00023136"/>
    </source>
</evidence>
<dbReference type="FunFam" id="3.10.580.10:FF:000006">
    <property type="entry name" value="DUF21 and CBS domain protein"/>
    <property type="match status" value="1"/>
</dbReference>
<feature type="domain" description="CNNM transmembrane" evidence="12">
    <location>
        <begin position="40"/>
        <end position="225"/>
    </location>
</feature>
<evidence type="ECO:0000256" key="2">
    <source>
        <dbReference type="ARBA" id="ARBA00022692"/>
    </source>
</evidence>
<evidence type="ECO:0000256" key="4">
    <source>
        <dbReference type="ARBA" id="ARBA00022989"/>
    </source>
</evidence>
<dbReference type="KEGG" id="vpo:Kpol_1045p47"/>
<keyword evidence="10" id="KW-0732">Signal</keyword>
<dbReference type="GeneID" id="5546330"/>
<dbReference type="OrthoDB" id="5353557at2759"/>
<dbReference type="RefSeq" id="XP_001645918.1">
    <property type="nucleotide sequence ID" value="XM_001645868.1"/>
</dbReference>
<dbReference type="Gene3D" id="3.10.580.10">
    <property type="entry name" value="CBS-domain"/>
    <property type="match status" value="1"/>
</dbReference>
<keyword evidence="6" id="KW-0129">CBS domain</keyword>
<dbReference type="PROSITE" id="PS51371">
    <property type="entry name" value="CBS"/>
    <property type="match status" value="1"/>
</dbReference>
<comment type="subcellular location">
    <subcellularLocation>
        <location evidence="1">Membrane</location>
        <topology evidence="1">Multi-pass membrane protein</topology>
    </subcellularLocation>
</comment>
<dbReference type="CDD" id="cd04590">
    <property type="entry name" value="CBS_pair_CorC_HlyC_assoc"/>
    <property type="match status" value="1"/>
</dbReference>
<evidence type="ECO:0000259" key="11">
    <source>
        <dbReference type="PROSITE" id="PS51371"/>
    </source>
</evidence>
<feature type="compositionally biased region" description="Polar residues" evidence="8">
    <location>
        <begin position="406"/>
        <end position="423"/>
    </location>
</feature>
<evidence type="ECO:0000313" key="13">
    <source>
        <dbReference type="EMBL" id="EDO18060.1"/>
    </source>
</evidence>
<feature type="compositionally biased region" description="Basic and acidic residues" evidence="8">
    <location>
        <begin position="532"/>
        <end position="547"/>
    </location>
</feature>
<dbReference type="InterPro" id="IPR046342">
    <property type="entry name" value="CBS_dom_sf"/>
</dbReference>
<dbReference type="SUPFAM" id="SSF54631">
    <property type="entry name" value="CBS-domain pair"/>
    <property type="match status" value="1"/>
</dbReference>
<organism evidence="14">
    <name type="scientific">Vanderwaltozyma polyspora (strain ATCC 22028 / DSM 70294 / BCRC 21397 / CBS 2163 / NBRC 10782 / NRRL Y-8283 / UCD 57-17)</name>
    <name type="common">Kluyveromyces polysporus</name>
    <dbReference type="NCBI Taxonomy" id="436907"/>
    <lineage>
        <taxon>Eukaryota</taxon>
        <taxon>Fungi</taxon>
        <taxon>Dikarya</taxon>
        <taxon>Ascomycota</taxon>
        <taxon>Saccharomycotina</taxon>
        <taxon>Saccharomycetes</taxon>
        <taxon>Saccharomycetales</taxon>
        <taxon>Saccharomycetaceae</taxon>
        <taxon>Vanderwaltozyma</taxon>
    </lineage>
</organism>
<feature type="compositionally biased region" description="Low complexity" evidence="8">
    <location>
        <begin position="445"/>
        <end position="467"/>
    </location>
</feature>
<dbReference type="OMA" id="QGKSHMC"/>
<dbReference type="GO" id="GO:0010961">
    <property type="term" value="P:intracellular magnesium ion homeostasis"/>
    <property type="evidence" value="ECO:0007669"/>
    <property type="project" value="EnsemblFungi"/>
</dbReference>
<feature type="domain" description="CBS" evidence="11">
    <location>
        <begin position="306"/>
        <end position="371"/>
    </location>
</feature>
<reference evidence="13 14" key="1">
    <citation type="journal article" date="2007" name="Proc. Natl. Acad. Sci. U.S.A.">
        <title>Independent sorting-out of thousands of duplicated gene pairs in two yeast species descended from a whole-genome duplication.</title>
        <authorList>
            <person name="Scannell D.R."/>
            <person name="Frank A.C."/>
            <person name="Conant G.C."/>
            <person name="Byrne K.P."/>
            <person name="Woolfit M."/>
            <person name="Wolfe K.H."/>
        </authorList>
    </citation>
    <scope>NUCLEOTIDE SEQUENCE [LARGE SCALE GENOMIC DNA]</scope>
    <source>
        <strain evidence="14">ATCC 22028 / DSM 70294 / BCRC 21397 / CBS 2163 / NBRC 10782 / NRRL Y-8283 / UCD 57-17</strain>
    </source>
</reference>
<dbReference type="InterPro" id="IPR044751">
    <property type="entry name" value="Ion_transp-like_CBS"/>
</dbReference>
<feature type="chain" id="PRO_5002713483" description="CNNM transmembrane domain-containing protein" evidence="10">
    <location>
        <begin position="21"/>
        <end position="547"/>
    </location>
</feature>
<proteinExistence type="predicted"/>
<keyword evidence="3" id="KW-0677">Repeat</keyword>
<dbReference type="GO" id="GO:0030026">
    <property type="term" value="P:intracellular manganese ion homeostasis"/>
    <property type="evidence" value="ECO:0007669"/>
    <property type="project" value="EnsemblFungi"/>
</dbReference>
<dbReference type="AlphaFoldDB" id="A7TI53"/>
<keyword evidence="5 7" id="KW-0472">Membrane</keyword>
<evidence type="ECO:0000256" key="7">
    <source>
        <dbReference type="PROSITE-ProRule" id="PRU01193"/>
    </source>
</evidence>
<feature type="signal peptide" evidence="10">
    <location>
        <begin position="1"/>
        <end position="20"/>
    </location>
</feature>
<evidence type="ECO:0000313" key="14">
    <source>
        <dbReference type="Proteomes" id="UP000000267"/>
    </source>
</evidence>
<keyword evidence="14" id="KW-1185">Reference proteome</keyword>
<dbReference type="PANTHER" id="PTHR12064:SF97">
    <property type="entry name" value="METAL TRANSPORTER CNNM-5"/>
    <property type="match status" value="1"/>
</dbReference>
<evidence type="ECO:0000256" key="6">
    <source>
        <dbReference type="PROSITE-ProRule" id="PRU00703"/>
    </source>
</evidence>
<evidence type="ECO:0008006" key="15">
    <source>
        <dbReference type="Google" id="ProtNLM"/>
    </source>
</evidence>
<dbReference type="InParanoid" id="A7TI53"/>
<dbReference type="PhylomeDB" id="A7TI53"/>
<feature type="region of interest" description="Disordered" evidence="8">
    <location>
        <begin position="397"/>
        <end position="423"/>
    </location>
</feature>
<protein>
    <recommendedName>
        <fullName evidence="15">CNNM transmembrane domain-containing protein</fullName>
    </recommendedName>
</protein>
<evidence type="ECO:0000256" key="1">
    <source>
        <dbReference type="ARBA" id="ARBA00004141"/>
    </source>
</evidence>
<dbReference type="EMBL" id="DS480394">
    <property type="protein sequence ID" value="EDO18060.1"/>
    <property type="molecule type" value="Genomic_DNA"/>
</dbReference>
<accession>A7TI53</accession>
<dbReference type="GO" id="GO:0005737">
    <property type="term" value="C:cytoplasm"/>
    <property type="evidence" value="ECO:0007669"/>
    <property type="project" value="TreeGrafter"/>
</dbReference>
<evidence type="ECO:0000259" key="12">
    <source>
        <dbReference type="PROSITE" id="PS51846"/>
    </source>
</evidence>
<dbReference type="PROSITE" id="PS51846">
    <property type="entry name" value="CNNM"/>
    <property type="match status" value="1"/>
</dbReference>
<evidence type="ECO:0000256" key="3">
    <source>
        <dbReference type="ARBA" id="ARBA00022737"/>
    </source>
</evidence>
<dbReference type="HOGENOM" id="CLU_011310_3_2_1"/>
<name>A7TI53_VANPO</name>
<feature type="region of interest" description="Disordered" evidence="8">
    <location>
        <begin position="523"/>
        <end position="547"/>
    </location>
</feature>
<dbReference type="GO" id="GO:0016020">
    <property type="term" value="C:membrane"/>
    <property type="evidence" value="ECO:0007669"/>
    <property type="project" value="UniProtKB-SubCell"/>
</dbReference>